<proteinExistence type="inferred from homology"/>
<evidence type="ECO:0000256" key="1">
    <source>
        <dbReference type="ARBA" id="ARBA00004304"/>
    </source>
</evidence>
<dbReference type="InterPro" id="IPR001421">
    <property type="entry name" value="ATP8_metazoa"/>
</dbReference>
<gene>
    <name evidence="14" type="primary">atp8</name>
</gene>
<keyword evidence="6 12" id="KW-0812">Transmembrane</keyword>
<dbReference type="GO" id="GO:0045259">
    <property type="term" value="C:proton-transporting ATP synthase complex"/>
    <property type="evidence" value="ECO:0007669"/>
    <property type="project" value="UniProtKB-KW"/>
</dbReference>
<name>B7ZE80_9NEOP</name>
<dbReference type="Pfam" id="PF00895">
    <property type="entry name" value="ATP-synt_8"/>
    <property type="match status" value="1"/>
</dbReference>
<comment type="similarity">
    <text evidence="2 12">Belongs to the ATPase protein 8 family.</text>
</comment>
<keyword evidence="10 12" id="KW-0496">Mitochondrion</keyword>
<geneLocation type="mitochondrion" evidence="14"/>
<evidence type="ECO:0000256" key="2">
    <source>
        <dbReference type="ARBA" id="ARBA00008892"/>
    </source>
</evidence>
<dbReference type="GO" id="GO:0031966">
    <property type="term" value="C:mitochondrial membrane"/>
    <property type="evidence" value="ECO:0007669"/>
    <property type="project" value="UniProtKB-SubCell"/>
</dbReference>
<evidence type="ECO:0000256" key="10">
    <source>
        <dbReference type="ARBA" id="ARBA00023128"/>
    </source>
</evidence>
<evidence type="ECO:0000256" key="11">
    <source>
        <dbReference type="ARBA" id="ARBA00023136"/>
    </source>
</evidence>
<organism evidence="14">
    <name type="scientific">Eoxenos laboulbenei</name>
    <dbReference type="NCBI Taxonomy" id="232561"/>
    <lineage>
        <taxon>Eukaryota</taxon>
        <taxon>Metazoa</taxon>
        <taxon>Ecdysozoa</taxon>
        <taxon>Arthropoda</taxon>
        <taxon>Hexapoda</taxon>
        <taxon>Insecta</taxon>
        <taxon>Pterygota</taxon>
        <taxon>Neoptera</taxon>
        <taxon>Endopterygota</taxon>
        <taxon>Strepsiptera</taxon>
        <taxon>Mengenillidia</taxon>
        <taxon>Mengenillidae</taxon>
        <taxon>Eoxenos</taxon>
    </lineage>
</organism>
<feature type="transmembrane region" description="Helical" evidence="13">
    <location>
        <begin position="6"/>
        <end position="33"/>
    </location>
</feature>
<dbReference type="AlphaFoldDB" id="B7ZE80"/>
<dbReference type="EMBL" id="AM286744">
    <property type="protein sequence ID" value="CAL18245.1"/>
    <property type="molecule type" value="Genomic_DNA"/>
</dbReference>
<keyword evidence="9 12" id="KW-0406">Ion transport</keyword>
<keyword evidence="8 13" id="KW-1133">Transmembrane helix</keyword>
<evidence type="ECO:0000256" key="8">
    <source>
        <dbReference type="ARBA" id="ARBA00022989"/>
    </source>
</evidence>
<evidence type="ECO:0000256" key="7">
    <source>
        <dbReference type="ARBA" id="ARBA00022781"/>
    </source>
</evidence>
<evidence type="ECO:0000256" key="9">
    <source>
        <dbReference type="ARBA" id="ARBA00023065"/>
    </source>
</evidence>
<keyword evidence="5 12" id="KW-0138">CF(0)</keyword>
<accession>B7ZE80</accession>
<evidence type="ECO:0000256" key="12">
    <source>
        <dbReference type="RuleBase" id="RU003661"/>
    </source>
</evidence>
<keyword evidence="11 13" id="KW-0472">Membrane</keyword>
<keyword evidence="4 12" id="KW-0813">Transport</keyword>
<evidence type="ECO:0000313" key="14">
    <source>
        <dbReference type="EMBL" id="CAL18245.1"/>
    </source>
</evidence>
<evidence type="ECO:0000256" key="13">
    <source>
        <dbReference type="SAM" id="Phobius"/>
    </source>
</evidence>
<evidence type="ECO:0000256" key="3">
    <source>
        <dbReference type="ARBA" id="ARBA00011291"/>
    </source>
</evidence>
<dbReference type="GO" id="GO:0015078">
    <property type="term" value="F:proton transmembrane transporter activity"/>
    <property type="evidence" value="ECO:0007669"/>
    <property type="project" value="InterPro"/>
</dbReference>
<reference evidence="14" key="1">
    <citation type="submission" date="2006-07" db="EMBL/GenBank/DDBJ databases">
        <title>Mitochondrial DNA genomes to investigate the phylogenetic position of Strepsiptera.</title>
        <authorList>
            <person name="Pons J."/>
            <person name="Foster P."/>
            <person name="Vogler A.P."/>
        </authorList>
    </citation>
    <scope>NUCLEOTIDE SEQUENCE</scope>
</reference>
<protein>
    <recommendedName>
        <fullName evidence="12">ATP synthase complex subunit 8</fullName>
    </recommendedName>
</protein>
<comment type="subunit">
    <text evidence="3">F-type ATPases have 2 components, CF(1) - the catalytic core - and CF(0) - the membrane proton channel.</text>
</comment>
<comment type="subcellular location">
    <subcellularLocation>
        <location evidence="1 12">Mitochondrion membrane</location>
        <topology evidence="1 12">Single-pass membrane protein</topology>
    </subcellularLocation>
</comment>
<dbReference type="GO" id="GO:0015986">
    <property type="term" value="P:proton motive force-driven ATP synthesis"/>
    <property type="evidence" value="ECO:0007669"/>
    <property type="project" value="InterPro"/>
</dbReference>
<evidence type="ECO:0000256" key="5">
    <source>
        <dbReference type="ARBA" id="ARBA00022547"/>
    </source>
</evidence>
<keyword evidence="7 12" id="KW-0375">Hydrogen ion transport</keyword>
<evidence type="ECO:0000256" key="4">
    <source>
        <dbReference type="ARBA" id="ARBA00022448"/>
    </source>
</evidence>
<evidence type="ECO:0000256" key="6">
    <source>
        <dbReference type="ARBA" id="ARBA00022692"/>
    </source>
</evidence>
<sequence>MPQMYPIYWMFMFLMVMMILLIIMMKLYFFLIYNNKMINLLKLKKFSIKW</sequence>